<dbReference type="EMBL" id="JBJQOH010000002">
    <property type="protein sequence ID" value="KAL3695992.1"/>
    <property type="molecule type" value="Genomic_DNA"/>
</dbReference>
<evidence type="ECO:0000259" key="1">
    <source>
        <dbReference type="PROSITE" id="PS50878"/>
    </source>
</evidence>
<evidence type="ECO:0000313" key="3">
    <source>
        <dbReference type="Proteomes" id="UP001633002"/>
    </source>
</evidence>
<comment type="caution">
    <text evidence="2">The sequence shown here is derived from an EMBL/GenBank/DDBJ whole genome shotgun (WGS) entry which is preliminary data.</text>
</comment>
<evidence type="ECO:0000313" key="2">
    <source>
        <dbReference type="EMBL" id="KAL3695992.1"/>
    </source>
</evidence>
<dbReference type="AlphaFoldDB" id="A0ABD3HZN0"/>
<dbReference type="Proteomes" id="UP001633002">
    <property type="component" value="Unassembled WGS sequence"/>
</dbReference>
<feature type="domain" description="Reverse transcriptase" evidence="1">
    <location>
        <begin position="93"/>
        <end position="353"/>
    </location>
</feature>
<reference evidence="2 3" key="1">
    <citation type="submission" date="2024-09" db="EMBL/GenBank/DDBJ databases">
        <title>Chromosome-scale assembly of Riccia sorocarpa.</title>
        <authorList>
            <person name="Paukszto L."/>
        </authorList>
    </citation>
    <scope>NUCLEOTIDE SEQUENCE [LARGE SCALE GENOMIC DNA]</scope>
    <source>
        <strain evidence="2">LP-2024</strain>
        <tissue evidence="2">Aerial parts of the thallus</tissue>
    </source>
</reference>
<dbReference type="SUPFAM" id="SSF56672">
    <property type="entry name" value="DNA/RNA polymerases"/>
    <property type="match status" value="1"/>
</dbReference>
<keyword evidence="3" id="KW-1185">Reference proteome</keyword>
<proteinExistence type="predicted"/>
<accession>A0ABD3HZN0</accession>
<dbReference type="PROSITE" id="PS50878">
    <property type="entry name" value="RT_POL"/>
    <property type="match status" value="1"/>
</dbReference>
<sequence>MEEVERYYRNLYTRVQETAQIRKAREHVLQLLTSRVTQEEDATLHQVPTEEEVEEVVHDLRKEKSPGLESVVAEVLQACLSFVKKDCIDMVIDFWEKGALTEKNRTAVVKLLPKNSKSQWLKNWRPLSLMHLSYKILAKIMANRFKKQMPKLVDDMQTCFIHGRSIANNLLNIRLGDDWARISDQDCFFLQLDFVKAYDRVEHQFLWQTMHAMGFSGRTIKLVKGLAQGGYAKVHVNEDFTRNIPIQRGVRQGCPLAPYLFTLTTQALMDSIREGMNRGSITGIQIKPDRQLVHRLFADDTGFCLQMNEEHFREVREKIAQFELASGALLNVQKFVISPMRDEDPPQWLETTWCTVAAPGERFKYLGLLSGRGIQAEEYTAHVKLEYEKKLKHWSLRILSWLERLIIIRDFLWGWDQEGKAKKSLLAWDILGESKEADGLGCGSLEATADAYLVQNLQQIFHEDRDIWVEILSQIVIERVQTSQKDREIQDWSPQEVLICIKTLKTPRSNLAKRMIKA</sequence>
<dbReference type="Pfam" id="PF00078">
    <property type="entry name" value="RVT_1"/>
    <property type="match status" value="1"/>
</dbReference>
<dbReference type="PANTHER" id="PTHR19446">
    <property type="entry name" value="REVERSE TRANSCRIPTASES"/>
    <property type="match status" value="1"/>
</dbReference>
<protein>
    <recommendedName>
        <fullName evidence="1">Reverse transcriptase domain-containing protein</fullName>
    </recommendedName>
</protein>
<name>A0ABD3HZN0_9MARC</name>
<gene>
    <name evidence="2" type="ORF">R1sor_010068</name>
</gene>
<dbReference type="InterPro" id="IPR043502">
    <property type="entry name" value="DNA/RNA_pol_sf"/>
</dbReference>
<dbReference type="CDD" id="cd01650">
    <property type="entry name" value="RT_nLTR_like"/>
    <property type="match status" value="1"/>
</dbReference>
<organism evidence="2 3">
    <name type="scientific">Riccia sorocarpa</name>
    <dbReference type="NCBI Taxonomy" id="122646"/>
    <lineage>
        <taxon>Eukaryota</taxon>
        <taxon>Viridiplantae</taxon>
        <taxon>Streptophyta</taxon>
        <taxon>Embryophyta</taxon>
        <taxon>Marchantiophyta</taxon>
        <taxon>Marchantiopsida</taxon>
        <taxon>Marchantiidae</taxon>
        <taxon>Marchantiales</taxon>
        <taxon>Ricciaceae</taxon>
        <taxon>Riccia</taxon>
    </lineage>
</organism>
<dbReference type="InterPro" id="IPR000477">
    <property type="entry name" value="RT_dom"/>
</dbReference>